<dbReference type="PANTHER" id="PTHR33312">
    <property type="entry name" value="MEMBRANE-ASSOCIATED KINASE REGULATOR 4-RELATED"/>
    <property type="match status" value="1"/>
</dbReference>
<comment type="caution">
    <text evidence="2">The sequence shown here is derived from an EMBL/GenBank/DDBJ whole genome shotgun (WGS) entry which is preliminary data.</text>
</comment>
<organism evidence="2 3">
    <name type="scientific">Hibiscus syriacus</name>
    <name type="common">Rose of Sharon</name>
    <dbReference type="NCBI Taxonomy" id="106335"/>
    <lineage>
        <taxon>Eukaryota</taxon>
        <taxon>Viridiplantae</taxon>
        <taxon>Streptophyta</taxon>
        <taxon>Embryophyta</taxon>
        <taxon>Tracheophyta</taxon>
        <taxon>Spermatophyta</taxon>
        <taxon>Magnoliopsida</taxon>
        <taxon>eudicotyledons</taxon>
        <taxon>Gunneridae</taxon>
        <taxon>Pentapetalae</taxon>
        <taxon>rosids</taxon>
        <taxon>malvids</taxon>
        <taxon>Malvales</taxon>
        <taxon>Malvaceae</taxon>
        <taxon>Malvoideae</taxon>
        <taxon>Hibiscus</taxon>
    </lineage>
</organism>
<dbReference type="PANTHER" id="PTHR33312:SF5">
    <property type="entry name" value="MEMBRANE-ASSOCIATED KINASE REGULATOR 4-RELATED"/>
    <property type="match status" value="1"/>
</dbReference>
<protein>
    <submittedName>
        <fullName evidence="2">Chloroplast lumen common family protein</fullName>
    </submittedName>
</protein>
<feature type="region of interest" description="Disordered" evidence="1">
    <location>
        <begin position="42"/>
        <end position="63"/>
    </location>
</feature>
<dbReference type="GO" id="GO:0019210">
    <property type="term" value="F:kinase inhibitor activity"/>
    <property type="evidence" value="ECO:0007669"/>
    <property type="project" value="InterPro"/>
</dbReference>
<dbReference type="Proteomes" id="UP000436088">
    <property type="component" value="Unassembled WGS sequence"/>
</dbReference>
<evidence type="ECO:0000256" key="1">
    <source>
        <dbReference type="SAM" id="MobiDB-lite"/>
    </source>
</evidence>
<keyword evidence="3" id="KW-1185">Reference proteome</keyword>
<dbReference type="GO" id="GO:0005886">
    <property type="term" value="C:plasma membrane"/>
    <property type="evidence" value="ECO:0007669"/>
    <property type="project" value="InterPro"/>
</dbReference>
<evidence type="ECO:0000313" key="2">
    <source>
        <dbReference type="EMBL" id="KAE8674374.1"/>
    </source>
</evidence>
<feature type="compositionally biased region" description="Low complexity" evidence="1">
    <location>
        <begin position="45"/>
        <end position="63"/>
    </location>
</feature>
<accession>A0A6A2YHN8</accession>
<dbReference type="EMBL" id="VEPZ02001419">
    <property type="protein sequence ID" value="KAE8674374.1"/>
    <property type="molecule type" value="Genomic_DNA"/>
</dbReference>
<proteinExistence type="predicted"/>
<name>A0A6A2YHN8_HIBSY</name>
<evidence type="ECO:0000313" key="3">
    <source>
        <dbReference type="Proteomes" id="UP000436088"/>
    </source>
</evidence>
<dbReference type="AlphaFoldDB" id="A0A6A2YHN8"/>
<sequence length="128" mass="14555">MAGSRLLPNDLQAEDDEYIEMEVSSYSNFFCNSSINSPPPHFPNEFEFQMSSSSMETEPTTSPADQLFYKGKLLPLHLPSRLQMVEKLLQNFTSSVHEDFYTTPLTTTATTTPFKSCNIFPSESRRIN</sequence>
<dbReference type="InterPro" id="IPR039620">
    <property type="entry name" value="BKI1/MAKR1/3/4"/>
</dbReference>
<reference evidence="2" key="1">
    <citation type="submission" date="2019-09" db="EMBL/GenBank/DDBJ databases">
        <title>Draft genome information of white flower Hibiscus syriacus.</title>
        <authorList>
            <person name="Kim Y.-M."/>
        </authorList>
    </citation>
    <scope>NUCLEOTIDE SEQUENCE [LARGE SCALE GENOMIC DNA]</scope>
    <source>
        <strain evidence="2">YM2019G1</strain>
    </source>
</reference>
<gene>
    <name evidence="2" type="ORF">F3Y22_tig00111758pilonHSYRG00255</name>
</gene>